<evidence type="ECO:0000256" key="3">
    <source>
        <dbReference type="ARBA" id="ARBA00012744"/>
    </source>
</evidence>
<dbReference type="InterPro" id="IPR018120">
    <property type="entry name" value="Glyco_hydro_1_AS"/>
</dbReference>
<evidence type="ECO:0000256" key="2">
    <source>
        <dbReference type="ARBA" id="ARBA00010838"/>
    </source>
</evidence>
<dbReference type="PRINTS" id="PR00131">
    <property type="entry name" value="GLHYDRLASE1"/>
</dbReference>
<dbReference type="InterPro" id="IPR001360">
    <property type="entry name" value="Glyco_hydro_1"/>
</dbReference>
<dbReference type="GO" id="GO:0008422">
    <property type="term" value="F:beta-glucosidase activity"/>
    <property type="evidence" value="ECO:0007669"/>
    <property type="project" value="UniProtKB-EC"/>
</dbReference>
<evidence type="ECO:0000256" key="9">
    <source>
        <dbReference type="PIRSR" id="PIRSR617736-1"/>
    </source>
</evidence>
<feature type="binding site" evidence="10">
    <location>
        <position position="170"/>
    </location>
    <ligand>
        <name>substrate</name>
    </ligand>
</feature>
<evidence type="ECO:0000256" key="5">
    <source>
        <dbReference type="ARBA" id="ARBA00023001"/>
    </source>
</evidence>
<dbReference type="SUPFAM" id="SSF51445">
    <property type="entry name" value="(Trans)glycosidases"/>
    <property type="match status" value="1"/>
</dbReference>
<feature type="binding site" evidence="10">
    <location>
        <begin position="412"/>
        <end position="413"/>
    </location>
    <ligand>
        <name>substrate</name>
    </ligand>
</feature>
<keyword evidence="7 12" id="KW-0326">Glycosidase</keyword>
<comment type="catalytic activity">
    <reaction evidence="1 12">
        <text>Hydrolysis of terminal, non-reducing beta-D-glucosyl residues with release of beta-D-glucose.</text>
        <dbReference type="EC" id="3.2.1.21"/>
    </reaction>
</comment>
<dbReference type="InterPro" id="IPR033132">
    <property type="entry name" value="GH_1_N_CS"/>
</dbReference>
<sequence>MIEAKKLAERFPGDFVFGVATASFQIEGASKADGRKPSIWDAFSNMPGRVFERHNGDVACDHYNRLEQDLDLIKSLGVEAYRFSTAWPRIIPEGTGPINEKGLDFYDRLVDGLKARGIKAFATLYHWDLPLALMGDGGWTARTTAYAYQRYAKTVIARLGDRLDAVATFNEPWCSVWLSHLYGIHAPGERNMDAALAALHFTNLAHGLGVEAIRSERPDLPVGIVINAHSVYAGSNSAEDKAAAERAFDFHNGVFFGPIFKGEYPEGFLSALGPRMPAIEDGDMTTISRPLDWWGLNYYTPMRVSHDTAAGAEYPATVNAKPVSDVKTDIGWEVHAPALGALVETLNARYKLPDCYITENGACYNMGVENGVVDDQPRLDYIADHLSVTADLIGKGYPMRGYFAWSLMDNFEWAEGYRMRFGIVHVDYETQIRTVKKSGHWYKDLAEQFPKGNHKSASGMEIPGAAE</sequence>
<dbReference type="PANTHER" id="PTHR10353:SF36">
    <property type="entry name" value="LP05116P"/>
    <property type="match status" value="1"/>
</dbReference>
<protein>
    <recommendedName>
        <fullName evidence="3 12">Beta-glucosidase</fullName>
        <ecNumber evidence="3 12">3.2.1.21</ecNumber>
    </recommendedName>
</protein>
<comment type="caution">
    <text evidence="13">The sequence shown here is derived from an EMBL/GenBank/DDBJ whole genome shotgun (WGS) entry which is preliminary data.</text>
</comment>
<dbReference type="AlphaFoldDB" id="A0A178XSF2"/>
<feature type="binding site" evidence="10">
    <location>
        <position position="126"/>
    </location>
    <ligand>
        <name>substrate</name>
    </ligand>
</feature>
<dbReference type="Pfam" id="PF00232">
    <property type="entry name" value="Glyco_hydro_1"/>
    <property type="match status" value="1"/>
</dbReference>
<feature type="binding site" evidence="10">
    <location>
        <position position="25"/>
    </location>
    <ligand>
        <name>substrate</name>
    </ligand>
</feature>
<accession>A0A178XSF2</accession>
<organism evidence="13 14">
    <name type="scientific">Sinorhizobium glycinis</name>
    <dbReference type="NCBI Taxonomy" id="1472378"/>
    <lineage>
        <taxon>Bacteria</taxon>
        <taxon>Pseudomonadati</taxon>
        <taxon>Pseudomonadota</taxon>
        <taxon>Alphaproteobacteria</taxon>
        <taxon>Hyphomicrobiales</taxon>
        <taxon>Rhizobiaceae</taxon>
        <taxon>Sinorhizobium/Ensifer group</taxon>
        <taxon>Sinorhizobium</taxon>
    </lineage>
</organism>
<evidence type="ECO:0000256" key="10">
    <source>
        <dbReference type="PIRSR" id="PIRSR617736-2"/>
    </source>
</evidence>
<keyword evidence="8" id="KW-0624">Polysaccharide degradation</keyword>
<evidence type="ECO:0000256" key="4">
    <source>
        <dbReference type="ARBA" id="ARBA00022801"/>
    </source>
</evidence>
<dbReference type="EMBL" id="LPUX01000062">
    <property type="protein sequence ID" value="OAP37743.1"/>
    <property type="molecule type" value="Genomic_DNA"/>
</dbReference>
<comment type="similarity">
    <text evidence="2 12">Belongs to the glycosyl hydrolase 1 family.</text>
</comment>
<evidence type="ECO:0000256" key="1">
    <source>
        <dbReference type="ARBA" id="ARBA00000448"/>
    </source>
</evidence>
<gene>
    <name evidence="13" type="ORF">AU381_13275</name>
</gene>
<proteinExistence type="inferred from homology"/>
<dbReference type="FunFam" id="3.20.20.80:FF:000004">
    <property type="entry name" value="Beta-glucosidase 6-phospho-beta-glucosidase"/>
    <property type="match status" value="1"/>
</dbReference>
<evidence type="ECO:0000256" key="8">
    <source>
        <dbReference type="ARBA" id="ARBA00023326"/>
    </source>
</evidence>
<dbReference type="NCBIfam" id="TIGR03356">
    <property type="entry name" value="BGL"/>
    <property type="match status" value="1"/>
</dbReference>
<keyword evidence="4 12" id="KW-0378">Hydrolase</keyword>
<feature type="binding site" evidence="10">
    <location>
        <position position="299"/>
    </location>
    <ligand>
        <name>substrate</name>
    </ligand>
</feature>
<feature type="binding site" evidence="10">
    <location>
        <position position="405"/>
    </location>
    <ligand>
        <name>substrate</name>
    </ligand>
</feature>
<dbReference type="PANTHER" id="PTHR10353">
    <property type="entry name" value="GLYCOSYL HYDROLASE"/>
    <property type="match status" value="1"/>
</dbReference>
<dbReference type="InterPro" id="IPR017853">
    <property type="entry name" value="GH"/>
</dbReference>
<evidence type="ECO:0000313" key="13">
    <source>
        <dbReference type="EMBL" id="OAP37743.1"/>
    </source>
</evidence>
<dbReference type="GO" id="GO:0030245">
    <property type="term" value="P:cellulose catabolic process"/>
    <property type="evidence" value="ECO:0007669"/>
    <property type="project" value="UniProtKB-KW"/>
</dbReference>
<keyword evidence="6" id="KW-0119">Carbohydrate metabolism</keyword>
<evidence type="ECO:0000256" key="11">
    <source>
        <dbReference type="PROSITE-ProRule" id="PRU10055"/>
    </source>
</evidence>
<feature type="active site" description="Proton donor" evidence="9">
    <location>
        <position position="171"/>
    </location>
</feature>
<evidence type="ECO:0000256" key="7">
    <source>
        <dbReference type="ARBA" id="ARBA00023295"/>
    </source>
</evidence>
<dbReference type="RefSeq" id="WP_064243284.1">
    <property type="nucleotide sequence ID" value="NZ_LPUX01000062.1"/>
</dbReference>
<reference evidence="13 14" key="1">
    <citation type="journal article" date="2016" name="Int. J. Syst. Evol. Microbiol.">
        <title>Ensifer glycinis sp. nov., an novel rhizobial species associated with Glycine spp.</title>
        <authorList>
            <person name="Yan H."/>
            <person name="Yan J."/>
            <person name="Sui X.H."/>
            <person name="Wang E.T."/>
            <person name="Chen W.X."/>
            <person name="Zhang X.X."/>
            <person name="Chen W.F."/>
        </authorList>
    </citation>
    <scope>NUCLEOTIDE SEQUENCE [LARGE SCALE GENOMIC DNA]</scope>
    <source>
        <strain evidence="13 14">CCBAU 23380</strain>
    </source>
</reference>
<keyword evidence="14" id="KW-1185">Reference proteome</keyword>
<dbReference type="InterPro" id="IPR017736">
    <property type="entry name" value="Glyco_hydro_1_beta-glucosidase"/>
</dbReference>
<dbReference type="STRING" id="1472378.AU381_13275"/>
<dbReference type="EC" id="3.2.1.21" evidence="3 12"/>
<keyword evidence="5" id="KW-0136">Cellulose degradation</keyword>
<dbReference type="PROSITE" id="PS00572">
    <property type="entry name" value="GLYCOSYL_HYDROL_F1_1"/>
    <property type="match status" value="1"/>
</dbReference>
<evidence type="ECO:0000256" key="6">
    <source>
        <dbReference type="ARBA" id="ARBA00023277"/>
    </source>
</evidence>
<evidence type="ECO:0000256" key="12">
    <source>
        <dbReference type="RuleBase" id="RU361175"/>
    </source>
</evidence>
<dbReference type="PROSITE" id="PS00653">
    <property type="entry name" value="GLYCOSYL_HYDROL_F1_2"/>
    <property type="match status" value="1"/>
</dbReference>
<dbReference type="Proteomes" id="UP000094025">
    <property type="component" value="Unassembled WGS sequence"/>
</dbReference>
<name>A0A178XSF2_9HYPH</name>
<feature type="active site" description="Nucleophile" evidence="9 11">
    <location>
        <position position="359"/>
    </location>
</feature>
<dbReference type="OrthoDB" id="9765195at2"/>
<dbReference type="Gene3D" id="3.20.20.80">
    <property type="entry name" value="Glycosidases"/>
    <property type="match status" value="1"/>
</dbReference>
<evidence type="ECO:0000313" key="14">
    <source>
        <dbReference type="Proteomes" id="UP000094025"/>
    </source>
</evidence>